<proteinExistence type="predicted"/>
<sequence length="224" mass="24431">MNYSPESVQRLLDSDDYGHRLSGVNQLRYLAPEIAFEMLQPLINDSNARVRYSAVSQLDILGRQNLDLALTILRDRLLHDPEADVKAAAADAIGGLKLTAAYDDLVAVYQQSCDWLIQFSIVAALGELGEPRGFELLEIALNSDNELVKTAAVSAFGELGDPRAVSLLVPLANDDDWQLRYRLAQALGRLGGQDAIAVLTQLTNDKSAQVAQEARNNLVQGDAE</sequence>
<evidence type="ECO:0000313" key="4">
    <source>
        <dbReference type="Proteomes" id="UP000320293"/>
    </source>
</evidence>
<dbReference type="AlphaFoldDB" id="A0A552FE72"/>
<accession>A0A552FE72</accession>
<dbReference type="GO" id="GO:0016491">
    <property type="term" value="F:oxidoreductase activity"/>
    <property type="evidence" value="ECO:0007669"/>
    <property type="project" value="TreeGrafter"/>
</dbReference>
<dbReference type="SUPFAM" id="SSF48371">
    <property type="entry name" value="ARM repeat"/>
    <property type="match status" value="1"/>
</dbReference>
<name>A0A552FE72_MICAE</name>
<dbReference type="EMBL" id="SFBF01000288">
    <property type="protein sequence ID" value="TRU45038.1"/>
    <property type="molecule type" value="Genomic_DNA"/>
</dbReference>
<dbReference type="SMART" id="SM00567">
    <property type="entry name" value="EZ_HEAT"/>
    <property type="match status" value="5"/>
</dbReference>
<dbReference type="InterPro" id="IPR004155">
    <property type="entry name" value="PBS_lyase_HEAT"/>
</dbReference>
<protein>
    <submittedName>
        <fullName evidence="3">HEAT repeat domain-containing protein</fullName>
    </submittedName>
</protein>
<organism evidence="3 4">
    <name type="scientific">Microcystis aeruginosa Ma_QC_Ca_00000000_S207</name>
    <dbReference type="NCBI Taxonomy" id="2486251"/>
    <lineage>
        <taxon>Bacteria</taxon>
        <taxon>Bacillati</taxon>
        <taxon>Cyanobacteriota</taxon>
        <taxon>Cyanophyceae</taxon>
        <taxon>Oscillatoriophycideae</taxon>
        <taxon>Chroococcales</taxon>
        <taxon>Microcystaceae</taxon>
        <taxon>Microcystis</taxon>
    </lineage>
</organism>
<evidence type="ECO:0000256" key="2">
    <source>
        <dbReference type="ARBA" id="ARBA00022738"/>
    </source>
</evidence>
<dbReference type="Proteomes" id="UP000320293">
    <property type="component" value="Unassembled WGS sequence"/>
</dbReference>
<dbReference type="PANTHER" id="PTHR12697">
    <property type="entry name" value="PBS LYASE HEAT-LIKE PROTEIN"/>
    <property type="match status" value="1"/>
</dbReference>
<comment type="caution">
    <text evidence="3">The sequence shown here is derived from an EMBL/GenBank/DDBJ whole genome shotgun (WGS) entry which is preliminary data.</text>
</comment>
<keyword evidence="2" id="KW-0605">Phycobilisome</keyword>
<gene>
    <name evidence="3" type="ORF">EWV91_15435</name>
</gene>
<reference evidence="3 4" key="1">
    <citation type="submission" date="2019-01" db="EMBL/GenBank/DDBJ databases">
        <title>Coherence of Microcystis species and biogeography revealed through population genomics.</title>
        <authorList>
            <person name="Perez-Carrascal O.M."/>
            <person name="Terrat Y."/>
            <person name="Giani A."/>
            <person name="Fortin N."/>
            <person name="Tromas N."/>
            <person name="Shapiro B.J."/>
        </authorList>
    </citation>
    <scope>NUCLEOTIDE SEQUENCE [LARGE SCALE GENOMIC DNA]</scope>
    <source>
        <strain evidence="3">Ma_QC_Ca_00000000_S207</strain>
    </source>
</reference>
<keyword evidence="1" id="KW-0042">Antenna complex</keyword>
<dbReference type="Pfam" id="PF13646">
    <property type="entry name" value="HEAT_2"/>
    <property type="match status" value="2"/>
</dbReference>
<dbReference type="InterPro" id="IPR016024">
    <property type="entry name" value="ARM-type_fold"/>
</dbReference>
<evidence type="ECO:0000313" key="3">
    <source>
        <dbReference type="EMBL" id="TRU45038.1"/>
    </source>
</evidence>
<evidence type="ECO:0000256" key="1">
    <source>
        <dbReference type="ARBA" id="ARBA00022549"/>
    </source>
</evidence>
<dbReference type="NCBIfam" id="NF045915">
    <property type="entry name" value="PhycobilmeDegNblB"/>
    <property type="match status" value="1"/>
</dbReference>
<dbReference type="Gene3D" id="1.25.10.10">
    <property type="entry name" value="Leucine-rich Repeat Variant"/>
    <property type="match status" value="2"/>
</dbReference>
<dbReference type="GO" id="GO:0030089">
    <property type="term" value="C:phycobilisome"/>
    <property type="evidence" value="ECO:0007669"/>
    <property type="project" value="UniProtKB-KW"/>
</dbReference>
<dbReference type="PANTHER" id="PTHR12697:SF39">
    <property type="entry name" value="SLR1687 PROTEIN"/>
    <property type="match status" value="1"/>
</dbReference>
<dbReference type="InterPro" id="IPR011989">
    <property type="entry name" value="ARM-like"/>
</dbReference>